<gene>
    <name evidence="2" type="ORF">ACFOSH_25795</name>
</gene>
<evidence type="ECO:0000313" key="2">
    <source>
        <dbReference type="EMBL" id="MFC3452862.1"/>
    </source>
</evidence>
<feature type="region of interest" description="Disordered" evidence="1">
    <location>
        <begin position="110"/>
        <end position="150"/>
    </location>
</feature>
<comment type="caution">
    <text evidence="2">The sequence shown here is derived from an EMBL/GenBank/DDBJ whole genome shotgun (WGS) entry which is preliminary data.</text>
</comment>
<accession>A0ABV7P323</accession>
<proteinExistence type="predicted"/>
<reference evidence="3" key="1">
    <citation type="journal article" date="2019" name="Int. J. Syst. Evol. Microbiol.">
        <title>The Global Catalogue of Microorganisms (GCM) 10K type strain sequencing project: providing services to taxonomists for standard genome sequencing and annotation.</title>
        <authorList>
            <consortium name="The Broad Institute Genomics Platform"/>
            <consortium name="The Broad Institute Genome Sequencing Center for Infectious Disease"/>
            <person name="Wu L."/>
            <person name="Ma J."/>
        </authorList>
    </citation>
    <scope>NUCLEOTIDE SEQUENCE [LARGE SCALE GENOMIC DNA]</scope>
    <source>
        <strain evidence="3">CGMCC 4.7676</strain>
    </source>
</reference>
<organism evidence="2 3">
    <name type="scientific">Amycolatopsis speibonae</name>
    <dbReference type="NCBI Taxonomy" id="1450224"/>
    <lineage>
        <taxon>Bacteria</taxon>
        <taxon>Bacillati</taxon>
        <taxon>Actinomycetota</taxon>
        <taxon>Actinomycetes</taxon>
        <taxon>Pseudonocardiales</taxon>
        <taxon>Pseudonocardiaceae</taxon>
        <taxon>Amycolatopsis</taxon>
    </lineage>
</organism>
<dbReference type="EMBL" id="JBHRWK010000042">
    <property type="protein sequence ID" value="MFC3452862.1"/>
    <property type="molecule type" value="Genomic_DNA"/>
</dbReference>
<evidence type="ECO:0000256" key="1">
    <source>
        <dbReference type="SAM" id="MobiDB-lite"/>
    </source>
</evidence>
<sequence>MAGRPHAGDSGSDFFPKPNDHGNPATGTFVEPDAIAVDVAKNTFTPVGGAEVRDPVDLSVTPEGKVLVVAAGGMGKVVYSLDPVTARLTPLTGGKCPSATAATRWRRVCRPSPGWPPDRTAPCTSPTSSTTGCARSGGNRLTDDWELSDT</sequence>
<dbReference type="InterPro" id="IPR011045">
    <property type="entry name" value="N2O_reductase_N"/>
</dbReference>
<feature type="region of interest" description="Disordered" evidence="1">
    <location>
        <begin position="1"/>
        <end position="29"/>
    </location>
</feature>
<protein>
    <submittedName>
        <fullName evidence="2">Uncharacterized protein</fullName>
    </submittedName>
</protein>
<dbReference type="SUPFAM" id="SSF50974">
    <property type="entry name" value="Nitrous oxide reductase, N-terminal domain"/>
    <property type="match status" value="1"/>
</dbReference>
<evidence type="ECO:0000313" key="3">
    <source>
        <dbReference type="Proteomes" id="UP001595645"/>
    </source>
</evidence>
<keyword evidence="3" id="KW-1185">Reference proteome</keyword>
<name>A0ABV7P323_9PSEU</name>
<dbReference type="Proteomes" id="UP001595645">
    <property type="component" value="Unassembled WGS sequence"/>
</dbReference>
<feature type="compositionally biased region" description="Low complexity" evidence="1">
    <location>
        <begin position="120"/>
        <end position="134"/>
    </location>
</feature>
<dbReference type="RefSeq" id="WP_378241637.1">
    <property type="nucleotide sequence ID" value="NZ_JBHRWK010000042.1"/>
</dbReference>